<evidence type="ECO:0000313" key="3">
    <source>
        <dbReference type="Proteomes" id="UP001579974"/>
    </source>
</evidence>
<reference evidence="2 3" key="1">
    <citation type="journal article" date="2024" name="Int. J. Mol. Sci.">
        <title>Exploration of Alicyclobacillus spp. Genome in Search of Antibiotic Resistance.</title>
        <authorList>
            <person name="Bucka-Kolendo J."/>
            <person name="Kiousi D.E."/>
            <person name="Dekowska A."/>
            <person name="Mikolajczuk-Szczyrba A."/>
            <person name="Karadedos D.M."/>
            <person name="Michael P."/>
            <person name="Galanis A."/>
            <person name="Sokolowska B."/>
        </authorList>
    </citation>
    <scope>NUCLEOTIDE SEQUENCE [LARGE SCALE GENOMIC DNA]</scope>
    <source>
        <strain evidence="2 3">KKP 3000</strain>
    </source>
</reference>
<dbReference type="PROSITE" id="PS51340">
    <property type="entry name" value="MOSC"/>
    <property type="match status" value="1"/>
</dbReference>
<comment type="caution">
    <text evidence="2">The sequence shown here is derived from an EMBL/GenBank/DDBJ whole genome shotgun (WGS) entry which is preliminary data.</text>
</comment>
<dbReference type="InterPro" id="IPR011037">
    <property type="entry name" value="Pyrv_Knase-like_insert_dom_sf"/>
</dbReference>
<dbReference type="EMBL" id="JBDXSU010000041">
    <property type="protein sequence ID" value="MFB5193128.1"/>
    <property type="molecule type" value="Genomic_DNA"/>
</dbReference>
<gene>
    <name evidence="2" type="ORF">KKP3000_003073</name>
</gene>
<sequence length="218" mass="24614">MRQIVSIQVGQVKSYLMHREQPAEKTWKTAFDKRPVPTPVIVARSGVDGDEQADRKHHGGPDKAVLMYANEHYHAWTKEFVHLDLGPGGFGENLTVEGMTEDSVCIGDVYRIGNLVVEVSQPRIPCWKISERWREATLTDRVRATGWTGWYVRVREPGVISARDAIELIDRPHPTLDVTALNALLFDRAEKSPALLQQLERCVALAEGWRQAVPELRA</sequence>
<dbReference type="PANTHER" id="PTHR30212">
    <property type="entry name" value="PROTEIN YIIM"/>
    <property type="match status" value="1"/>
</dbReference>
<organism evidence="2 3">
    <name type="scientific">Alicyclobacillus fastidiosus</name>
    <dbReference type="NCBI Taxonomy" id="392011"/>
    <lineage>
        <taxon>Bacteria</taxon>
        <taxon>Bacillati</taxon>
        <taxon>Bacillota</taxon>
        <taxon>Bacilli</taxon>
        <taxon>Bacillales</taxon>
        <taxon>Alicyclobacillaceae</taxon>
        <taxon>Alicyclobacillus</taxon>
    </lineage>
</organism>
<proteinExistence type="predicted"/>
<accession>A0ABV5ALU0</accession>
<evidence type="ECO:0000313" key="2">
    <source>
        <dbReference type="EMBL" id="MFB5193128.1"/>
    </source>
</evidence>
<dbReference type="PANTHER" id="PTHR30212:SF2">
    <property type="entry name" value="PROTEIN YIIM"/>
    <property type="match status" value="1"/>
</dbReference>
<dbReference type="Gene3D" id="2.40.33.20">
    <property type="entry name" value="PK beta-barrel domain-like"/>
    <property type="match status" value="1"/>
</dbReference>
<protein>
    <submittedName>
        <fullName evidence="2">MOSC domain-containing protein</fullName>
    </submittedName>
</protein>
<evidence type="ECO:0000259" key="1">
    <source>
        <dbReference type="PROSITE" id="PS51340"/>
    </source>
</evidence>
<feature type="domain" description="MOSC" evidence="1">
    <location>
        <begin position="34"/>
        <end position="169"/>
    </location>
</feature>
<dbReference type="Pfam" id="PF03473">
    <property type="entry name" value="MOSC"/>
    <property type="match status" value="1"/>
</dbReference>
<dbReference type="Proteomes" id="UP001579974">
    <property type="component" value="Unassembled WGS sequence"/>
</dbReference>
<dbReference type="InterPro" id="IPR052353">
    <property type="entry name" value="Benzoxazolinone_Detox_Enz"/>
</dbReference>
<dbReference type="RefSeq" id="WP_275475139.1">
    <property type="nucleotide sequence ID" value="NZ_CP162940.1"/>
</dbReference>
<dbReference type="InterPro" id="IPR005302">
    <property type="entry name" value="MoCF_Sase_C"/>
</dbReference>
<keyword evidence="3" id="KW-1185">Reference proteome</keyword>
<name>A0ABV5ALU0_9BACL</name>
<dbReference type="SUPFAM" id="SSF50800">
    <property type="entry name" value="PK beta-barrel domain-like"/>
    <property type="match status" value="1"/>
</dbReference>